<evidence type="ECO:0000256" key="25">
    <source>
        <dbReference type="HAMAP-Rule" id="MF_03171"/>
    </source>
</evidence>
<comment type="catalytic activity">
    <reaction evidence="24">
        <text>thiamine diphosphate + ADP = thiamine triphosphate + AMP</text>
        <dbReference type="Rhea" id="RHEA:69180"/>
        <dbReference type="ChEBI" id="CHEBI:58937"/>
        <dbReference type="ChEBI" id="CHEBI:58938"/>
        <dbReference type="ChEBI" id="CHEBI:456215"/>
        <dbReference type="ChEBI" id="CHEBI:456216"/>
    </reaction>
</comment>
<evidence type="ECO:0000313" key="28">
    <source>
        <dbReference type="Proteomes" id="UP000694406"/>
    </source>
</evidence>
<dbReference type="GO" id="GO:0004550">
    <property type="term" value="F:nucleoside diphosphate kinase activity"/>
    <property type="evidence" value="ECO:0007669"/>
    <property type="project" value="UniProtKB-EC"/>
</dbReference>
<dbReference type="Proteomes" id="UP000694406">
    <property type="component" value="Unplaced"/>
</dbReference>
<feature type="binding site" evidence="25">
    <location>
        <position position="509"/>
    </location>
    <ligand>
        <name>AMP</name>
        <dbReference type="ChEBI" id="CHEBI:456215"/>
    </ligand>
</feature>
<dbReference type="GO" id="GO:0046033">
    <property type="term" value="P:AMP metabolic process"/>
    <property type="evidence" value="ECO:0007669"/>
    <property type="project" value="UniProtKB-UniRule"/>
</dbReference>
<dbReference type="AlphaFoldDB" id="A0A8C5WWT1"/>
<comment type="catalytic activity">
    <reaction evidence="12">
        <text>dCDP + GTP = dCTP + GDP</text>
        <dbReference type="Rhea" id="RHEA:79875"/>
        <dbReference type="ChEBI" id="CHEBI:37565"/>
        <dbReference type="ChEBI" id="CHEBI:58189"/>
        <dbReference type="ChEBI" id="CHEBI:58593"/>
        <dbReference type="ChEBI" id="CHEBI:61481"/>
    </reaction>
</comment>
<comment type="domain">
    <text evidence="25">Consists of three domains, a large central CORE domain and two small peripheral domains, NMPbind and LID, which undergo movements during catalysis. The LID domain closes over the site of phosphoryl transfer upon ATP binding. Assembling and dissambling the active center during each catalytic cycle provides an effective means to prevent ATP hydrolysis.</text>
</comment>
<organism evidence="27 28">
    <name type="scientific">Laticauda laticaudata</name>
    <name type="common">Blue-ringed sea krait</name>
    <name type="synonym">Blue-lipped sea krait</name>
    <dbReference type="NCBI Taxonomy" id="8630"/>
    <lineage>
        <taxon>Eukaryota</taxon>
        <taxon>Metazoa</taxon>
        <taxon>Chordata</taxon>
        <taxon>Craniata</taxon>
        <taxon>Vertebrata</taxon>
        <taxon>Euteleostomi</taxon>
        <taxon>Lepidosauria</taxon>
        <taxon>Squamata</taxon>
        <taxon>Bifurcata</taxon>
        <taxon>Unidentata</taxon>
        <taxon>Episquamata</taxon>
        <taxon>Toxicofera</taxon>
        <taxon>Serpentes</taxon>
        <taxon>Colubroidea</taxon>
        <taxon>Elapidae</taxon>
        <taxon>Laticaudinae</taxon>
        <taxon>Laticauda</taxon>
    </lineage>
</organism>
<dbReference type="CDD" id="cd01428">
    <property type="entry name" value="ADK"/>
    <property type="match status" value="2"/>
</dbReference>
<evidence type="ECO:0000256" key="24">
    <source>
        <dbReference type="ARBA" id="ARBA00048851"/>
    </source>
</evidence>
<dbReference type="GO" id="GO:0046034">
    <property type="term" value="P:ATP metabolic process"/>
    <property type="evidence" value="ECO:0007669"/>
    <property type="project" value="UniProtKB-UniRule"/>
</dbReference>
<dbReference type="GO" id="GO:0006172">
    <property type="term" value="P:ADP biosynthetic process"/>
    <property type="evidence" value="ECO:0007669"/>
    <property type="project" value="UniProtKB-UniRule"/>
</dbReference>
<comment type="catalytic activity">
    <reaction evidence="17">
        <text>UDP + ATP = UTP + ADP</text>
        <dbReference type="Rhea" id="RHEA:25098"/>
        <dbReference type="ChEBI" id="CHEBI:30616"/>
        <dbReference type="ChEBI" id="CHEBI:46398"/>
        <dbReference type="ChEBI" id="CHEBI:58223"/>
        <dbReference type="ChEBI" id="CHEBI:456216"/>
        <dbReference type="EC" id="2.7.4.6"/>
    </reaction>
</comment>
<feature type="binding site" evidence="25">
    <location>
        <position position="404"/>
    </location>
    <ligand>
        <name>AMP</name>
        <dbReference type="ChEBI" id="CHEBI:456215"/>
    </ligand>
</feature>
<dbReference type="GeneTree" id="ENSGT00940000158325"/>
<dbReference type="GO" id="GO:0005524">
    <property type="term" value="F:ATP binding"/>
    <property type="evidence" value="ECO:0007669"/>
    <property type="project" value="UniProtKB-KW"/>
</dbReference>
<dbReference type="HAMAP" id="MF_00235">
    <property type="entry name" value="Adenylate_kinase_Adk"/>
    <property type="match status" value="2"/>
</dbReference>
<evidence type="ECO:0000256" key="26">
    <source>
        <dbReference type="SAM" id="MobiDB-lite"/>
    </source>
</evidence>
<evidence type="ECO:0000256" key="6">
    <source>
        <dbReference type="ARBA" id="ARBA00022490"/>
    </source>
</evidence>
<dbReference type="NCBIfam" id="NF011100">
    <property type="entry name" value="PRK14527.1"/>
    <property type="match status" value="1"/>
</dbReference>
<dbReference type="HAMAP" id="MF_03171">
    <property type="entry name" value="Adenylate_kinase_AK1"/>
    <property type="match status" value="1"/>
</dbReference>
<comment type="catalytic activity">
    <reaction evidence="13">
        <text>a ribonucleoside 5'-phosphate + ATP = a ribonucleoside 5'-diphosphate + ADP</text>
        <dbReference type="Rhea" id="RHEA:24036"/>
        <dbReference type="ChEBI" id="CHEBI:30616"/>
        <dbReference type="ChEBI" id="CHEBI:57930"/>
        <dbReference type="ChEBI" id="CHEBI:58043"/>
        <dbReference type="ChEBI" id="CHEBI:456216"/>
        <dbReference type="EC" id="2.7.4.4"/>
    </reaction>
</comment>
<comment type="catalytic activity">
    <reaction evidence="20">
        <text>GDP + ATP = GTP + ADP</text>
        <dbReference type="Rhea" id="RHEA:27686"/>
        <dbReference type="ChEBI" id="CHEBI:30616"/>
        <dbReference type="ChEBI" id="CHEBI:37565"/>
        <dbReference type="ChEBI" id="CHEBI:58189"/>
        <dbReference type="ChEBI" id="CHEBI:456216"/>
        <dbReference type="EC" id="2.7.4.6"/>
    </reaction>
</comment>
<feature type="binding site" evidence="25">
    <location>
        <position position="399"/>
    </location>
    <ligand>
        <name>AMP</name>
        <dbReference type="ChEBI" id="CHEBI:456215"/>
    </ligand>
</feature>
<dbReference type="InterPro" id="IPR033690">
    <property type="entry name" value="Adenylat_kinase_CS"/>
</dbReference>
<feature type="region of interest" description="NMPbind" evidence="25">
    <location>
        <begin position="398"/>
        <end position="427"/>
    </location>
</feature>
<dbReference type="PRINTS" id="PR00094">
    <property type="entry name" value="ADENYLTKNASE"/>
</dbReference>
<evidence type="ECO:0000256" key="1">
    <source>
        <dbReference type="ARBA" id="ARBA00000082"/>
    </source>
</evidence>
<dbReference type="NCBIfam" id="TIGR01360">
    <property type="entry name" value="aden_kin_iso1"/>
    <property type="match status" value="1"/>
</dbReference>
<comment type="catalytic activity">
    <reaction evidence="11">
        <text>dADP + GTP = dATP + GDP</text>
        <dbReference type="Rhea" id="RHEA:79871"/>
        <dbReference type="ChEBI" id="CHEBI:37565"/>
        <dbReference type="ChEBI" id="CHEBI:57667"/>
        <dbReference type="ChEBI" id="CHEBI:58189"/>
        <dbReference type="ChEBI" id="CHEBI:61404"/>
    </reaction>
</comment>
<evidence type="ECO:0000256" key="20">
    <source>
        <dbReference type="ARBA" id="ARBA00048564"/>
    </source>
</evidence>
<dbReference type="Gene3D" id="3.40.50.300">
    <property type="entry name" value="P-loop containing nucleotide triphosphate hydrolases"/>
    <property type="match status" value="2"/>
</dbReference>
<evidence type="ECO:0000256" key="13">
    <source>
        <dbReference type="ARBA" id="ARBA00045096"/>
    </source>
</evidence>
<sequence length="554" mass="61883">MGDSAEAGDYVSRREIPQLFESMLTGLMYHRPEDPIGYLEGCLKKVRAMGGLEKLQWDTFLSQEDVPPTAGGLKKNAIFQPGPASAPFSSHQDGSSVQSQFSIESDSDMTESTGLIQDYDAFDPGRPRPKIIFVMGGPGSGKGTQSQRMASHFGFVCVSVGEILRAQMLRRATSEKKWELIAKIIADGELAPSETTIEELKQQFIKHPDAKGFVVDGFPRDIGQAFLFEEQVGSPDVVVFLACSSQQMQQQLKERGQERGLLDDNPHGVERRLETFKQNAQLIEKYYQEKGALVRFDADREEDEIFAAIRSCIQQQLKPERKKILDWTLHSFFSPCQGSPKEEERKEQTEEVDTSDPLGMAAEKLKNHKIIFVVGGPGSGKGTQCEKIVQKYGYTHLSTGDLLREEVSSGSDRGKKLSAIMEKGELVPLDTVLDMLRDAMLAKADQSKGYLIDGYPREVNQGVEFEKKIAAPTLLLYVDAGKDTMVKRLLKRGETSGRVDDNEETIKKRLETYYKATEPVIAYYEKKGIVRKINAEGTVDEVFKQVCTHLDVLK</sequence>
<dbReference type="EC" id="2.7.4.3" evidence="25"/>
<comment type="function">
    <text evidence="16">Catalyzes the reversible transfer of the terminal phosphate group between ATP and AMP. Also displays broad nucleoside diphosphate kinase activity. Plays an important role in cellular energy homeostasis and in adenine nucleotide metabolism. Also catalyzes at a very low rate the synthesis of thiamine triphosphate (ThTP) from thiamine diphosphate (ThDP) and ADP.</text>
</comment>
<keyword evidence="7 25" id="KW-0808">Transferase</keyword>
<evidence type="ECO:0000256" key="8">
    <source>
        <dbReference type="ARBA" id="ARBA00022741"/>
    </source>
</evidence>
<comment type="subunit">
    <text evidence="5 25">Monomer.</text>
</comment>
<evidence type="ECO:0000256" key="21">
    <source>
        <dbReference type="ARBA" id="ARBA00048620"/>
    </source>
</evidence>
<dbReference type="InterPro" id="IPR000850">
    <property type="entry name" value="Adenylat/UMP-CMP_kin"/>
</dbReference>
<comment type="catalytic activity">
    <reaction evidence="19">
        <text>dATP + AMP = dADP + ADP</text>
        <dbReference type="Rhea" id="RHEA:79899"/>
        <dbReference type="ChEBI" id="CHEBI:57667"/>
        <dbReference type="ChEBI" id="CHEBI:61404"/>
        <dbReference type="ChEBI" id="CHEBI:456215"/>
        <dbReference type="ChEBI" id="CHEBI:456216"/>
    </reaction>
</comment>
<feature type="binding site" evidence="25">
    <location>
        <position position="461"/>
    </location>
    <ligand>
        <name>AMP</name>
        <dbReference type="ChEBI" id="CHEBI:456215"/>
    </ligand>
</feature>
<evidence type="ECO:0000256" key="18">
    <source>
        <dbReference type="ARBA" id="ARBA00047439"/>
    </source>
</evidence>
<keyword evidence="8 25" id="KW-0547">Nucleotide-binding</keyword>
<comment type="catalytic activity">
    <reaction evidence="23">
        <text>dAMP + ATP = dADP + ADP</text>
        <dbReference type="Rhea" id="RHEA:23100"/>
        <dbReference type="ChEBI" id="CHEBI:30616"/>
        <dbReference type="ChEBI" id="CHEBI:57667"/>
        <dbReference type="ChEBI" id="CHEBI:58245"/>
        <dbReference type="ChEBI" id="CHEBI:456216"/>
    </reaction>
</comment>
<feature type="binding site" evidence="25">
    <location>
        <position position="537"/>
    </location>
    <ligand>
        <name>ATP</name>
        <dbReference type="ChEBI" id="CHEBI:30616"/>
    </ligand>
</feature>
<evidence type="ECO:0000256" key="3">
    <source>
        <dbReference type="ARBA" id="ARBA00000937"/>
    </source>
</evidence>
<feature type="binding site" evidence="25">
    <location>
        <position position="498"/>
    </location>
    <ligand>
        <name>AMP</name>
        <dbReference type="ChEBI" id="CHEBI:456215"/>
    </ligand>
</feature>
<evidence type="ECO:0000256" key="16">
    <source>
        <dbReference type="ARBA" id="ARBA00045177"/>
    </source>
</evidence>
<dbReference type="InterPro" id="IPR006267">
    <property type="entry name" value="AK1/5"/>
</dbReference>
<dbReference type="SUPFAM" id="SSF52540">
    <property type="entry name" value="P-loop containing nucleoside triphosphate hydrolases"/>
    <property type="match status" value="2"/>
</dbReference>
<comment type="similarity">
    <text evidence="25">Belongs to the adenylate kinase family. AK1 subfamily.</text>
</comment>
<keyword evidence="28" id="KW-1185">Reference proteome</keyword>
<evidence type="ECO:0000256" key="10">
    <source>
        <dbReference type="ARBA" id="ARBA00022840"/>
    </source>
</evidence>
<evidence type="ECO:0000256" key="12">
    <source>
        <dbReference type="ARBA" id="ARBA00045094"/>
    </source>
</evidence>
<comment type="catalytic activity">
    <reaction evidence="21">
        <text>dTDP + GTP = dTTP + GDP</text>
        <dbReference type="Rhea" id="RHEA:79867"/>
        <dbReference type="ChEBI" id="CHEBI:37565"/>
        <dbReference type="ChEBI" id="CHEBI:37568"/>
        <dbReference type="ChEBI" id="CHEBI:58189"/>
        <dbReference type="ChEBI" id="CHEBI:58369"/>
    </reaction>
</comment>
<comment type="catalytic activity">
    <reaction evidence="22">
        <text>dGDP + ATP = dGTP + ADP</text>
        <dbReference type="Rhea" id="RHEA:27690"/>
        <dbReference type="ChEBI" id="CHEBI:30616"/>
        <dbReference type="ChEBI" id="CHEBI:58595"/>
        <dbReference type="ChEBI" id="CHEBI:61429"/>
        <dbReference type="ChEBI" id="CHEBI:456216"/>
        <dbReference type="EC" id="2.7.4.6"/>
    </reaction>
</comment>
<feature type="region of interest" description="Disordered" evidence="26">
    <location>
        <begin position="81"/>
        <end position="104"/>
    </location>
</feature>
<proteinExistence type="inferred from homology"/>
<feature type="region of interest" description="Disordered" evidence="26">
    <location>
        <begin position="336"/>
        <end position="355"/>
    </location>
</feature>
<feature type="binding site" evidence="25">
    <location>
        <begin position="378"/>
        <end position="383"/>
    </location>
    <ligand>
        <name>ATP</name>
        <dbReference type="ChEBI" id="CHEBI:30616"/>
    </ligand>
</feature>
<comment type="catalytic activity">
    <reaction evidence="14">
        <text>dAMP + dATP = 2 dADP</text>
        <dbReference type="Rhea" id="RHEA:78311"/>
        <dbReference type="ChEBI" id="CHEBI:57667"/>
        <dbReference type="ChEBI" id="CHEBI:58245"/>
        <dbReference type="ChEBI" id="CHEBI:61404"/>
    </reaction>
</comment>
<evidence type="ECO:0000313" key="27">
    <source>
        <dbReference type="Ensembl" id="ENSLLTP00000018886.1"/>
    </source>
</evidence>
<reference evidence="27" key="1">
    <citation type="submission" date="2025-08" db="UniProtKB">
        <authorList>
            <consortium name="Ensembl"/>
        </authorList>
    </citation>
    <scope>IDENTIFICATION</scope>
</reference>
<dbReference type="InterPro" id="IPR027417">
    <property type="entry name" value="P-loop_NTPase"/>
</dbReference>
<evidence type="ECO:0000256" key="2">
    <source>
        <dbReference type="ARBA" id="ARBA00000582"/>
    </source>
</evidence>
<evidence type="ECO:0000256" key="14">
    <source>
        <dbReference type="ARBA" id="ARBA00045110"/>
    </source>
</evidence>
<feature type="binding site" evidence="25">
    <location>
        <position position="492"/>
    </location>
    <ligand>
        <name>ATP</name>
        <dbReference type="ChEBI" id="CHEBI:30616"/>
    </ligand>
</feature>
<accession>A0A8C5WWT1</accession>
<dbReference type="SUPFAM" id="SSF47391">
    <property type="entry name" value="Dimerization-anchoring domain of cAMP-dependent PK regulatory subunit"/>
    <property type="match status" value="1"/>
</dbReference>
<comment type="catalytic activity">
    <reaction evidence="3 25">
        <text>a ribonucleoside 5'-diphosphate + ATP = a ribonucleoside 5'-triphosphate + ADP</text>
        <dbReference type="Rhea" id="RHEA:18113"/>
        <dbReference type="ChEBI" id="CHEBI:30616"/>
        <dbReference type="ChEBI" id="CHEBI:57930"/>
        <dbReference type="ChEBI" id="CHEBI:61557"/>
        <dbReference type="ChEBI" id="CHEBI:456216"/>
        <dbReference type="EC" id="2.7.4.6"/>
    </reaction>
</comment>
<evidence type="ECO:0000256" key="22">
    <source>
        <dbReference type="ARBA" id="ARBA00048759"/>
    </source>
</evidence>
<dbReference type="EC" id="2.7.4.6" evidence="25"/>
<keyword evidence="9 25" id="KW-0418">Kinase</keyword>
<comment type="catalytic activity">
    <reaction evidence="1 25">
        <text>a 2'-deoxyribonucleoside 5'-diphosphate + ATP = a 2'-deoxyribonucleoside 5'-triphosphate + ADP</text>
        <dbReference type="Rhea" id="RHEA:44640"/>
        <dbReference type="ChEBI" id="CHEBI:30616"/>
        <dbReference type="ChEBI" id="CHEBI:61560"/>
        <dbReference type="ChEBI" id="CHEBI:73316"/>
        <dbReference type="ChEBI" id="CHEBI:456216"/>
        <dbReference type="EC" id="2.7.4.6"/>
    </reaction>
</comment>
<dbReference type="PROSITE" id="PS00113">
    <property type="entry name" value="ADENYLATE_KINASE"/>
    <property type="match status" value="2"/>
</dbReference>
<dbReference type="Ensembl" id="ENSLLTT00000019586.1">
    <property type="protein sequence ID" value="ENSLLTP00000018886.1"/>
    <property type="gene ID" value="ENSLLTG00000014249.1"/>
</dbReference>
<keyword evidence="10 25" id="KW-0067">ATP-binding</keyword>
<feature type="region of interest" description="LID" evidence="25">
    <location>
        <begin position="491"/>
        <end position="501"/>
    </location>
</feature>
<reference evidence="27" key="2">
    <citation type="submission" date="2025-09" db="UniProtKB">
        <authorList>
            <consortium name="Ensembl"/>
        </authorList>
    </citation>
    <scope>IDENTIFICATION</scope>
</reference>
<dbReference type="CDD" id="cd22978">
    <property type="entry name" value="DD_AK5"/>
    <property type="match status" value="1"/>
</dbReference>
<feature type="binding site" evidence="25">
    <location>
        <begin position="425"/>
        <end position="427"/>
    </location>
    <ligand>
        <name>AMP</name>
        <dbReference type="ChEBI" id="CHEBI:456215"/>
    </ligand>
</feature>
<evidence type="ECO:0000256" key="17">
    <source>
        <dbReference type="ARBA" id="ARBA00047390"/>
    </source>
</evidence>
<evidence type="ECO:0000256" key="4">
    <source>
        <dbReference type="ARBA" id="ARBA00004496"/>
    </source>
</evidence>
<feature type="compositionally biased region" description="Basic and acidic residues" evidence="26">
    <location>
        <begin position="340"/>
        <end position="349"/>
    </location>
</feature>
<dbReference type="FunFam" id="3.40.50.300:FF:000315">
    <property type="entry name" value="Adenylate kinase 1"/>
    <property type="match status" value="1"/>
</dbReference>
<evidence type="ECO:0000256" key="11">
    <source>
        <dbReference type="ARBA" id="ARBA00045073"/>
    </source>
</evidence>
<comment type="catalytic activity">
    <reaction evidence="15">
        <text>CDP + GTP = CTP + GDP</text>
        <dbReference type="Rhea" id="RHEA:79859"/>
        <dbReference type="ChEBI" id="CHEBI:37563"/>
        <dbReference type="ChEBI" id="CHEBI:37565"/>
        <dbReference type="ChEBI" id="CHEBI:58069"/>
        <dbReference type="ChEBI" id="CHEBI:58189"/>
    </reaction>
</comment>
<comment type="subcellular location">
    <subcellularLocation>
        <location evidence="4 25">Cytoplasm</location>
    </subcellularLocation>
</comment>
<dbReference type="GO" id="GO:0009142">
    <property type="term" value="P:nucleoside triphosphate biosynthetic process"/>
    <property type="evidence" value="ECO:0007669"/>
    <property type="project" value="InterPro"/>
</dbReference>
<evidence type="ECO:0000256" key="23">
    <source>
        <dbReference type="ARBA" id="ARBA00048824"/>
    </source>
</evidence>
<evidence type="ECO:0000256" key="15">
    <source>
        <dbReference type="ARBA" id="ARBA00045111"/>
    </source>
</evidence>
<keyword evidence="6 25" id="KW-0963">Cytoplasm</keyword>
<gene>
    <name evidence="25 27" type="primary">AK1</name>
</gene>
<dbReference type="GO" id="GO:0004017">
    <property type="term" value="F:AMP kinase activity"/>
    <property type="evidence" value="ECO:0007669"/>
    <property type="project" value="UniProtKB-UniRule"/>
</dbReference>
<evidence type="ECO:0000256" key="7">
    <source>
        <dbReference type="ARBA" id="ARBA00022679"/>
    </source>
</evidence>
<comment type="catalytic activity">
    <reaction evidence="2 25">
        <text>AMP + ATP = 2 ADP</text>
        <dbReference type="Rhea" id="RHEA:12973"/>
        <dbReference type="ChEBI" id="CHEBI:30616"/>
        <dbReference type="ChEBI" id="CHEBI:456215"/>
        <dbReference type="ChEBI" id="CHEBI:456216"/>
        <dbReference type="EC" id="2.7.4.3"/>
    </reaction>
</comment>
<dbReference type="Pfam" id="PF00406">
    <property type="entry name" value="ADK"/>
    <property type="match status" value="2"/>
</dbReference>
<dbReference type="InterPro" id="IPR028582">
    <property type="entry name" value="AK1"/>
</dbReference>
<evidence type="ECO:0000256" key="19">
    <source>
        <dbReference type="ARBA" id="ARBA00047801"/>
    </source>
</evidence>
<protein>
    <recommendedName>
        <fullName evidence="25">Adenylate kinase isoenzyme 1</fullName>
        <shortName evidence="25">AK 1</shortName>
        <ecNumber evidence="25">2.7.4.3</ecNumber>
        <ecNumber evidence="25">2.7.4.6</ecNumber>
    </recommendedName>
    <alternativeName>
        <fullName evidence="25">ATP-AMP transphosphorylase 1</fullName>
    </alternativeName>
    <alternativeName>
        <fullName evidence="25">ATP:AMP phosphotransferase</fullName>
    </alternativeName>
    <alternativeName>
        <fullName evidence="25">Adenylate monophosphate kinase</fullName>
    </alternativeName>
    <alternativeName>
        <fullName evidence="25">Myokinase</fullName>
    </alternativeName>
</protein>
<evidence type="ECO:0000256" key="5">
    <source>
        <dbReference type="ARBA" id="ARBA00011245"/>
    </source>
</evidence>
<feature type="compositionally biased region" description="Polar residues" evidence="26">
    <location>
        <begin position="87"/>
        <end position="104"/>
    </location>
</feature>
<name>A0A8C5WWT1_LATLA</name>
<feature type="binding site" evidence="25">
    <location>
        <begin position="454"/>
        <end position="457"/>
    </location>
    <ligand>
        <name>AMP</name>
        <dbReference type="ChEBI" id="CHEBI:456215"/>
    </ligand>
</feature>
<dbReference type="GO" id="GO:0005737">
    <property type="term" value="C:cytoplasm"/>
    <property type="evidence" value="ECO:0007669"/>
    <property type="project" value="UniProtKB-SubCell"/>
</dbReference>
<evidence type="ECO:0000256" key="9">
    <source>
        <dbReference type="ARBA" id="ARBA00022777"/>
    </source>
</evidence>
<dbReference type="PANTHER" id="PTHR23359">
    <property type="entry name" value="NUCLEOTIDE KINASE"/>
    <property type="match status" value="1"/>
</dbReference>
<comment type="catalytic activity">
    <reaction evidence="18">
        <text>GTP + UDP = UTP + GDP</text>
        <dbReference type="Rhea" id="RHEA:79863"/>
        <dbReference type="ChEBI" id="CHEBI:37565"/>
        <dbReference type="ChEBI" id="CHEBI:46398"/>
        <dbReference type="ChEBI" id="CHEBI:58189"/>
        <dbReference type="ChEBI" id="CHEBI:58223"/>
    </reaction>
</comment>